<comment type="similarity">
    <text evidence="3">Belongs to the glycosyl hydrolase 130 family.</text>
</comment>
<accession>A0ABU1NNT1</accession>
<keyword evidence="1" id="KW-0328">Glycosyltransferase</keyword>
<dbReference type="Gene3D" id="2.115.10.20">
    <property type="entry name" value="Glycosyl hydrolase domain, family 43"/>
    <property type="match status" value="1"/>
</dbReference>
<dbReference type="Proteomes" id="UP001267290">
    <property type="component" value="Unassembled WGS sequence"/>
</dbReference>
<evidence type="ECO:0000256" key="1">
    <source>
        <dbReference type="ARBA" id="ARBA00022676"/>
    </source>
</evidence>
<reference evidence="4 5" key="1">
    <citation type="submission" date="2023-07" db="EMBL/GenBank/DDBJ databases">
        <title>Sorghum-associated microbial communities from plants grown in Nebraska, USA.</title>
        <authorList>
            <person name="Schachtman D."/>
        </authorList>
    </citation>
    <scope>NUCLEOTIDE SEQUENCE [LARGE SCALE GENOMIC DNA]</scope>
    <source>
        <strain evidence="4 5">CC258</strain>
    </source>
</reference>
<keyword evidence="4" id="KW-0378">Hydrolase</keyword>
<evidence type="ECO:0000256" key="3">
    <source>
        <dbReference type="ARBA" id="ARBA00024356"/>
    </source>
</evidence>
<dbReference type="GO" id="GO:0016787">
    <property type="term" value="F:hydrolase activity"/>
    <property type="evidence" value="ECO:0007669"/>
    <property type="project" value="UniProtKB-KW"/>
</dbReference>
<evidence type="ECO:0000256" key="2">
    <source>
        <dbReference type="ARBA" id="ARBA00022679"/>
    </source>
</evidence>
<dbReference type="Pfam" id="PF04041">
    <property type="entry name" value="Glyco_hydro_130"/>
    <property type="match status" value="1"/>
</dbReference>
<dbReference type="PANTHER" id="PTHR34106">
    <property type="entry name" value="GLYCOSIDASE"/>
    <property type="match status" value="1"/>
</dbReference>
<dbReference type="EMBL" id="JAVDSB010000001">
    <property type="protein sequence ID" value="MDR6549130.1"/>
    <property type="molecule type" value="Genomic_DNA"/>
</dbReference>
<gene>
    <name evidence="4" type="ORF">J2736_000313</name>
</gene>
<dbReference type="PIRSF" id="PIRSF016202">
    <property type="entry name" value="PH1107"/>
    <property type="match status" value="1"/>
</dbReference>
<name>A0ABU1NNT1_9BACL</name>
<protein>
    <submittedName>
        <fullName evidence="4">GH43/DUF377 family glycosyl hydrolase</fullName>
    </submittedName>
</protein>
<evidence type="ECO:0000313" key="5">
    <source>
        <dbReference type="Proteomes" id="UP001267290"/>
    </source>
</evidence>
<dbReference type="CDD" id="cd18610">
    <property type="entry name" value="GH130_BT3780-like"/>
    <property type="match status" value="1"/>
</dbReference>
<organism evidence="4 5">
    <name type="scientific">Paenibacillus qinlingensis</name>
    <dbReference type="NCBI Taxonomy" id="1837343"/>
    <lineage>
        <taxon>Bacteria</taxon>
        <taxon>Bacillati</taxon>
        <taxon>Bacillota</taxon>
        <taxon>Bacilli</taxon>
        <taxon>Bacillales</taxon>
        <taxon>Paenibacillaceae</taxon>
        <taxon>Paenibacillus</taxon>
    </lineage>
</organism>
<proteinExistence type="inferred from homology"/>
<dbReference type="PANTHER" id="PTHR34106:SF5">
    <property type="entry name" value="GLYCOSIDASE"/>
    <property type="match status" value="1"/>
</dbReference>
<dbReference type="InterPro" id="IPR023296">
    <property type="entry name" value="Glyco_hydro_beta-prop_sf"/>
</dbReference>
<keyword evidence="5" id="KW-1185">Reference proteome</keyword>
<comment type="caution">
    <text evidence="4">The sequence shown here is derived from an EMBL/GenBank/DDBJ whole genome shotgun (WGS) entry which is preliminary data.</text>
</comment>
<dbReference type="SUPFAM" id="SSF75005">
    <property type="entry name" value="Arabinanase/levansucrase/invertase"/>
    <property type="match status" value="1"/>
</dbReference>
<evidence type="ECO:0000313" key="4">
    <source>
        <dbReference type="EMBL" id="MDR6549130.1"/>
    </source>
</evidence>
<dbReference type="RefSeq" id="WP_310222856.1">
    <property type="nucleotide sequence ID" value="NZ_JAVDSB010000001.1"/>
</dbReference>
<dbReference type="InterPro" id="IPR007184">
    <property type="entry name" value="Mannoside_phosphorylase"/>
</dbReference>
<keyword evidence="2" id="KW-0808">Transferase</keyword>
<sequence length="353" mass="39757">MYGQDKLDWQLGPFMKADEVNPILLPEAEAAFICPVRENEINWEEKDLFNPAAVVRDGEVHLLYRAEDKVGKYEGTSRIGHAVSRDGLQFKKEPQPVLFPEKDAYNALEWEGGCEDPRIVEDANGTYYMMYTAYDGIKARLCVATSINLTSWTKHGLAFGQALDGKYADIWSKSGAIVTKRVGEKFIAERIDGVFWMYWGESNIYAATSLDLIHWTPVEAEDPRGYHSEPFLLPLLSVRKHHFDSDLIEPGPQAIITERGILLIYNSKNHGQHGDPNYTTGAYCAAQVLFDLKDPSIVIARSTQPFLIPDKEYEIIGQINHVCFVEGLVYHNGAWLLYYGTADSKIAVARCEG</sequence>